<accession>A0A418R9Z0</accession>
<name>A0A418R9Z0_9BACT</name>
<organism evidence="1 2">
    <name type="scientific">Hymenobacter rubripertinctus</name>
    <dbReference type="NCBI Taxonomy" id="2029981"/>
    <lineage>
        <taxon>Bacteria</taxon>
        <taxon>Pseudomonadati</taxon>
        <taxon>Bacteroidota</taxon>
        <taxon>Cytophagia</taxon>
        <taxon>Cytophagales</taxon>
        <taxon>Hymenobacteraceae</taxon>
        <taxon>Hymenobacter</taxon>
    </lineage>
</organism>
<keyword evidence="2" id="KW-1185">Reference proteome</keyword>
<sequence length="188" mass="20116">MARVKNNIVTQGLSGMIGGTLVFRQQGGRTIVSAAPGETTGEPSAAQQAQRQRFQEAAVYAKAQISDPAAKAEYATRLDGRHGSAYAIAVADFLKAPDIREIDLSRYAGKKGDVIRVRATDDFKVVAVRVRIENGDGSLVEEGAAVQQPNALDWLYTATTANADLNGDKITIRASDQPGHFDEATRTL</sequence>
<evidence type="ECO:0000313" key="2">
    <source>
        <dbReference type="Proteomes" id="UP000284250"/>
    </source>
</evidence>
<gene>
    <name evidence="1" type="ORF">D0T11_00020</name>
</gene>
<reference evidence="1 2" key="1">
    <citation type="submission" date="2018-09" db="EMBL/GenBank/DDBJ databases">
        <authorList>
            <person name="Zeman M."/>
            <person name="Pardy F."/>
        </authorList>
    </citation>
    <scope>NUCLEOTIDE SEQUENCE [LARGE SCALE GENOMIC DNA]</scope>
    <source>
        <strain evidence="1 2">CCM 8852</strain>
    </source>
</reference>
<evidence type="ECO:0000313" key="1">
    <source>
        <dbReference type="EMBL" id="RIY14112.1"/>
    </source>
</evidence>
<comment type="caution">
    <text evidence="1">The sequence shown here is derived from an EMBL/GenBank/DDBJ whole genome shotgun (WGS) entry which is preliminary data.</text>
</comment>
<dbReference type="RefSeq" id="WP_119653741.1">
    <property type="nucleotide sequence ID" value="NZ_JBHUOI010000075.1"/>
</dbReference>
<dbReference type="EMBL" id="QYCN01000001">
    <property type="protein sequence ID" value="RIY14112.1"/>
    <property type="molecule type" value="Genomic_DNA"/>
</dbReference>
<reference evidence="1 2" key="2">
    <citation type="submission" date="2019-01" db="EMBL/GenBank/DDBJ databases">
        <title>Hymenobacter humicola sp. nov., isolated from soils in Antarctica.</title>
        <authorList>
            <person name="Sedlacek I."/>
            <person name="Holochova P."/>
            <person name="Kralova S."/>
            <person name="Pantucek R."/>
            <person name="Stankova E."/>
            <person name="Vrbovska V."/>
            <person name="Kristofova L."/>
            <person name="Svec P."/>
            <person name="Busse H.-J."/>
        </authorList>
    </citation>
    <scope>NUCLEOTIDE SEQUENCE [LARGE SCALE GENOMIC DNA]</scope>
    <source>
        <strain evidence="1 2">CCM 8852</strain>
    </source>
</reference>
<protein>
    <submittedName>
        <fullName evidence="1">Uncharacterized protein</fullName>
    </submittedName>
</protein>
<dbReference type="AlphaFoldDB" id="A0A418R9Z0"/>
<dbReference type="OrthoDB" id="880927at2"/>
<proteinExistence type="predicted"/>
<dbReference type="Proteomes" id="UP000284250">
    <property type="component" value="Unassembled WGS sequence"/>
</dbReference>